<name>A0A0A1T084_9HYPO</name>
<feature type="transmembrane region" description="Helical" evidence="5">
    <location>
        <begin position="6"/>
        <end position="26"/>
    </location>
</feature>
<keyword evidence="5" id="KW-0812">Transmembrane</keyword>
<evidence type="ECO:0000256" key="3">
    <source>
        <dbReference type="ARBA" id="ARBA00022827"/>
    </source>
</evidence>
<dbReference type="InterPro" id="IPR016166">
    <property type="entry name" value="FAD-bd_PCMH"/>
</dbReference>
<dbReference type="InterPro" id="IPR050416">
    <property type="entry name" value="FAD-linked_Oxidoreductase"/>
</dbReference>
<keyword evidence="3" id="KW-0274">FAD</keyword>
<dbReference type="InterPro" id="IPR006094">
    <property type="entry name" value="Oxid_FAD_bind_N"/>
</dbReference>
<dbReference type="EMBL" id="CDHN01000002">
    <property type="protein sequence ID" value="CEJ86251.1"/>
    <property type="molecule type" value="Genomic_DNA"/>
</dbReference>
<dbReference type="Proteomes" id="UP000039046">
    <property type="component" value="Unassembled WGS sequence"/>
</dbReference>
<evidence type="ECO:0000256" key="4">
    <source>
        <dbReference type="ARBA" id="ARBA00023002"/>
    </source>
</evidence>
<comment type="similarity">
    <text evidence="1">Belongs to the oxygen-dependent FAD-linked oxidoreductase family.</text>
</comment>
<gene>
    <name evidence="7" type="ORF">VHEMI04053</name>
</gene>
<keyword evidence="5" id="KW-1133">Transmembrane helix</keyword>
<keyword evidence="8" id="KW-1185">Reference proteome</keyword>
<dbReference type="SUPFAM" id="SSF56176">
    <property type="entry name" value="FAD-binding/transporter-associated domain-like"/>
    <property type="match status" value="1"/>
</dbReference>
<evidence type="ECO:0000256" key="1">
    <source>
        <dbReference type="ARBA" id="ARBA00005466"/>
    </source>
</evidence>
<feature type="domain" description="FAD-binding PCMH-type" evidence="6">
    <location>
        <begin position="83"/>
        <end position="220"/>
    </location>
</feature>
<evidence type="ECO:0000256" key="5">
    <source>
        <dbReference type="SAM" id="Phobius"/>
    </source>
</evidence>
<dbReference type="GO" id="GO:0016491">
    <property type="term" value="F:oxidoreductase activity"/>
    <property type="evidence" value="ECO:0007669"/>
    <property type="project" value="UniProtKB-KW"/>
</dbReference>
<proteinExistence type="inferred from homology"/>
<dbReference type="HOGENOM" id="CLU_1256822_0_0_1"/>
<reference evidence="7 8" key="1">
    <citation type="journal article" date="2015" name="Genome Announc.">
        <title>Draft Genome Sequence and Gene Annotation of the Entomopathogenic Fungus Verticillium hemipterigenum.</title>
        <authorList>
            <person name="Horn F."/>
            <person name="Habel A."/>
            <person name="Scharf D.H."/>
            <person name="Dworschak J."/>
            <person name="Brakhage A.A."/>
            <person name="Guthke R."/>
            <person name="Hertweck C."/>
            <person name="Linde J."/>
        </authorList>
    </citation>
    <scope>NUCLEOTIDE SEQUENCE [LARGE SCALE GENOMIC DNA]</scope>
</reference>
<evidence type="ECO:0000259" key="6">
    <source>
        <dbReference type="PROSITE" id="PS51387"/>
    </source>
</evidence>
<dbReference type="PANTHER" id="PTHR42973:SF4">
    <property type="entry name" value="FAD BINDING DOMAIN PROTEIN"/>
    <property type="match status" value="1"/>
</dbReference>
<organism evidence="7 8">
    <name type="scientific">[Torrubiella] hemipterigena</name>
    <dbReference type="NCBI Taxonomy" id="1531966"/>
    <lineage>
        <taxon>Eukaryota</taxon>
        <taxon>Fungi</taxon>
        <taxon>Dikarya</taxon>
        <taxon>Ascomycota</taxon>
        <taxon>Pezizomycotina</taxon>
        <taxon>Sordariomycetes</taxon>
        <taxon>Hypocreomycetidae</taxon>
        <taxon>Hypocreales</taxon>
        <taxon>Clavicipitaceae</taxon>
        <taxon>Clavicipitaceae incertae sedis</taxon>
        <taxon>'Torrubiella' clade</taxon>
    </lineage>
</organism>
<accession>A0A0A1T084</accession>
<dbReference type="PROSITE" id="PS51387">
    <property type="entry name" value="FAD_PCMH"/>
    <property type="match status" value="1"/>
</dbReference>
<dbReference type="GO" id="GO:0071949">
    <property type="term" value="F:FAD binding"/>
    <property type="evidence" value="ECO:0007669"/>
    <property type="project" value="InterPro"/>
</dbReference>
<dbReference type="InterPro" id="IPR016169">
    <property type="entry name" value="FAD-bd_PCMH_sub2"/>
</dbReference>
<dbReference type="PANTHER" id="PTHR42973">
    <property type="entry name" value="BINDING OXIDOREDUCTASE, PUTATIVE (AFU_ORTHOLOGUE AFUA_1G17690)-RELATED"/>
    <property type="match status" value="1"/>
</dbReference>
<sequence>MPDQLLSAYSWAFIATAVAVLAAVLWQCRPQGAASTDDEDVQVDFELSDVAKQLAATLPNQVTLANSADIVKYRKSYYAQQSSKITPGCVVRPEDADQLRDVVEILCEEHNRRQKEHGSAGSGIFTIRSGGHAINASTMHGGVVIDMTAFNEIVLSKDTKSVRLGAGNVWGDINDTLEAQGLYVAGGRDANVGVGGFITGGKHIFLFSCREKCPCCFSHC</sequence>
<keyword evidence="5" id="KW-0472">Membrane</keyword>
<dbReference type="Pfam" id="PF01565">
    <property type="entry name" value="FAD_binding_4"/>
    <property type="match status" value="1"/>
</dbReference>
<dbReference type="AlphaFoldDB" id="A0A0A1T084"/>
<dbReference type="STRING" id="1531966.A0A0A1T084"/>
<evidence type="ECO:0000313" key="8">
    <source>
        <dbReference type="Proteomes" id="UP000039046"/>
    </source>
</evidence>
<evidence type="ECO:0000256" key="2">
    <source>
        <dbReference type="ARBA" id="ARBA00022630"/>
    </source>
</evidence>
<dbReference type="InterPro" id="IPR036318">
    <property type="entry name" value="FAD-bd_PCMH-like_sf"/>
</dbReference>
<keyword evidence="2" id="KW-0285">Flavoprotein</keyword>
<protein>
    <recommendedName>
        <fullName evidence="6">FAD-binding PCMH-type domain-containing protein</fullName>
    </recommendedName>
</protein>
<dbReference type="OrthoDB" id="2151789at2759"/>
<evidence type="ECO:0000313" key="7">
    <source>
        <dbReference type="EMBL" id="CEJ86251.1"/>
    </source>
</evidence>
<keyword evidence="4" id="KW-0560">Oxidoreductase</keyword>
<dbReference type="Gene3D" id="3.30.465.10">
    <property type="match status" value="1"/>
</dbReference>